<protein>
    <recommendedName>
        <fullName evidence="11">Transcriptional regulator WhiB</fullName>
    </recommendedName>
</protein>
<dbReference type="GO" id="GO:0045892">
    <property type="term" value="P:negative regulation of DNA-templated transcription"/>
    <property type="evidence" value="ECO:0007669"/>
    <property type="project" value="TreeGrafter"/>
</dbReference>
<dbReference type="GO" id="GO:0047134">
    <property type="term" value="F:protein-disulfide reductase [NAD(P)H] activity"/>
    <property type="evidence" value="ECO:0007669"/>
    <property type="project" value="TreeGrafter"/>
</dbReference>
<dbReference type="GO" id="GO:0005737">
    <property type="term" value="C:cytoplasm"/>
    <property type="evidence" value="ECO:0007669"/>
    <property type="project" value="UniProtKB-SubCell"/>
</dbReference>
<dbReference type="KEGG" id="mabb:MASS_1553"/>
<evidence type="ECO:0000256" key="8">
    <source>
        <dbReference type="ARBA" id="ARBA00023125"/>
    </source>
</evidence>
<keyword evidence="10 11" id="KW-0804">Transcription</keyword>
<evidence type="ECO:0000259" key="12">
    <source>
        <dbReference type="PROSITE" id="PS51674"/>
    </source>
</evidence>
<keyword evidence="7 11" id="KW-0805">Transcription regulation</keyword>
<comment type="cofactor">
    <cofactor evidence="11">
        <name>[4Fe-4S] cluster</name>
        <dbReference type="ChEBI" id="CHEBI:49883"/>
    </cofactor>
    <text evidence="11">Binds 1 [4Fe-4S] cluster per subunit. Following nitrosylation of the [4Fe-4S] cluster binds 1 [4Fe-8(NO)] cluster per subunit.</text>
</comment>
<name>A0AB33A8R7_9MYCO</name>
<organism evidence="13 14">
    <name type="scientific">Mycobacteroides abscessus subsp. bolletii 50594</name>
    <dbReference type="NCBI Taxonomy" id="1303024"/>
    <lineage>
        <taxon>Bacteria</taxon>
        <taxon>Bacillati</taxon>
        <taxon>Actinomycetota</taxon>
        <taxon>Actinomycetes</taxon>
        <taxon>Mycobacteriales</taxon>
        <taxon>Mycobacteriaceae</taxon>
        <taxon>Mycobacteroides</taxon>
        <taxon>Mycobacteroides abscessus</taxon>
    </lineage>
</organism>
<evidence type="ECO:0000256" key="11">
    <source>
        <dbReference type="HAMAP-Rule" id="MF_01479"/>
    </source>
</evidence>
<comment type="similarity">
    <text evidence="2 11">Belongs to the WhiB family.</text>
</comment>
<feature type="binding site" evidence="11">
    <location>
        <position position="57"/>
    </location>
    <ligand>
        <name>[4Fe-4S] cluster</name>
        <dbReference type="ChEBI" id="CHEBI:49883"/>
    </ligand>
</feature>
<comment type="PTM">
    <text evidence="11">The Fe-S cluster can be nitrosylated by nitric oxide (NO).</text>
</comment>
<evidence type="ECO:0000313" key="13">
    <source>
        <dbReference type="EMBL" id="AGM28155.1"/>
    </source>
</evidence>
<feature type="domain" description="4Fe-4S Wbl-type" evidence="12">
    <location>
        <begin position="28"/>
        <end position="87"/>
    </location>
</feature>
<dbReference type="EMBL" id="CP004374">
    <property type="protein sequence ID" value="AGM28155.1"/>
    <property type="molecule type" value="Genomic_DNA"/>
</dbReference>
<keyword evidence="6 11" id="KW-0411">Iron-sulfur</keyword>
<evidence type="ECO:0000313" key="14">
    <source>
        <dbReference type="Proteomes" id="UP000013961"/>
    </source>
</evidence>
<sequence length="95" mass="11217">MPEIAEFAEILGRLELSTWELEWQDHAACRGMDTNLWYPERGASRECQLAKAICHDCPVKIQCREYAVSHQEQWGLWGELSLKDRRRWNQERKAG</sequence>
<comment type="subcellular location">
    <subcellularLocation>
        <location evidence="1 11">Cytoplasm</location>
    </subcellularLocation>
</comment>
<keyword evidence="8 11" id="KW-0238">DNA-binding</keyword>
<evidence type="ECO:0000256" key="4">
    <source>
        <dbReference type="ARBA" id="ARBA00022723"/>
    </source>
</evidence>
<dbReference type="InterPro" id="IPR034768">
    <property type="entry name" value="4FE4S_WBL"/>
</dbReference>
<feature type="binding site" evidence="11">
    <location>
        <position position="29"/>
    </location>
    <ligand>
        <name>[4Fe-4S] cluster</name>
        <dbReference type="ChEBI" id="CHEBI:49883"/>
    </ligand>
</feature>
<accession>A0AB33A8R7</accession>
<comment type="function">
    <text evidence="11">Acts as a transcriptional regulator. Probably redox-responsive. The apo- but not holo-form probably binds DNA.</text>
</comment>
<evidence type="ECO:0000256" key="10">
    <source>
        <dbReference type="ARBA" id="ARBA00023163"/>
    </source>
</evidence>
<keyword evidence="4 11" id="KW-0479">Metal-binding</keyword>
<dbReference type="Proteomes" id="UP000013961">
    <property type="component" value="Chromosome"/>
</dbReference>
<proteinExistence type="inferred from homology"/>
<keyword evidence="5 11" id="KW-0408">Iron</keyword>
<reference evidence="13 14" key="1">
    <citation type="journal article" date="2013" name="Genome Announc.">
        <title>Complete Genome Sequence of Mycobacterium massiliense Clinical Strain Asan 50594, Belonging to the Type II Genotype.</title>
        <authorList>
            <person name="Kim B.J."/>
            <person name="Kim B.R."/>
            <person name="Hong S.H."/>
            <person name="Seok S.H."/>
            <person name="Kook Y.H."/>
            <person name="Kim B.J."/>
        </authorList>
    </citation>
    <scope>NUCLEOTIDE SEQUENCE [LARGE SCALE GENOMIC DNA]</scope>
    <source>
        <strain evidence="13 14">50594</strain>
    </source>
</reference>
<evidence type="ECO:0000256" key="5">
    <source>
        <dbReference type="ARBA" id="ARBA00023004"/>
    </source>
</evidence>
<dbReference type="GO" id="GO:0051539">
    <property type="term" value="F:4 iron, 4 sulfur cluster binding"/>
    <property type="evidence" value="ECO:0007669"/>
    <property type="project" value="UniProtKB-UniRule"/>
</dbReference>
<keyword evidence="11" id="KW-0963">Cytoplasm</keyword>
<dbReference type="HAMAP" id="MF_01479">
    <property type="entry name" value="WhiB"/>
    <property type="match status" value="1"/>
</dbReference>
<feature type="binding site" evidence="11">
    <location>
        <position position="63"/>
    </location>
    <ligand>
        <name>[4Fe-4S] cluster</name>
        <dbReference type="ChEBI" id="CHEBI:49883"/>
    </ligand>
</feature>
<dbReference type="GO" id="GO:0003677">
    <property type="term" value="F:DNA binding"/>
    <property type="evidence" value="ECO:0007669"/>
    <property type="project" value="UniProtKB-UniRule"/>
</dbReference>
<dbReference type="Pfam" id="PF02467">
    <property type="entry name" value="Whib"/>
    <property type="match status" value="1"/>
</dbReference>
<dbReference type="GO" id="GO:0045454">
    <property type="term" value="P:cell redox homeostasis"/>
    <property type="evidence" value="ECO:0007669"/>
    <property type="project" value="TreeGrafter"/>
</dbReference>
<keyword evidence="9 11" id="KW-1015">Disulfide bond</keyword>
<evidence type="ECO:0000256" key="9">
    <source>
        <dbReference type="ARBA" id="ARBA00023157"/>
    </source>
</evidence>
<keyword evidence="3 11" id="KW-0004">4Fe-4S</keyword>
<feature type="binding site" evidence="11">
    <location>
        <position position="54"/>
    </location>
    <ligand>
        <name>[4Fe-4S] cluster</name>
        <dbReference type="ChEBI" id="CHEBI:49883"/>
    </ligand>
</feature>
<evidence type="ECO:0000256" key="7">
    <source>
        <dbReference type="ARBA" id="ARBA00023015"/>
    </source>
</evidence>
<dbReference type="RefSeq" id="WP_016342222.1">
    <property type="nucleotide sequence ID" value="NC_021282.1"/>
</dbReference>
<evidence type="ECO:0000256" key="3">
    <source>
        <dbReference type="ARBA" id="ARBA00022485"/>
    </source>
</evidence>
<dbReference type="InterPro" id="IPR003482">
    <property type="entry name" value="Whib"/>
</dbReference>
<evidence type="ECO:0000256" key="2">
    <source>
        <dbReference type="ARBA" id="ARBA00006597"/>
    </source>
</evidence>
<evidence type="ECO:0000256" key="6">
    <source>
        <dbReference type="ARBA" id="ARBA00023014"/>
    </source>
</evidence>
<evidence type="ECO:0000256" key="1">
    <source>
        <dbReference type="ARBA" id="ARBA00004496"/>
    </source>
</evidence>
<dbReference type="PANTHER" id="PTHR38839">
    <property type="entry name" value="TRANSCRIPTIONAL REGULATOR WHID-RELATED"/>
    <property type="match status" value="1"/>
</dbReference>
<comment type="PTM">
    <text evidence="11">Upon Fe-S cluster removal intramolecular disulfide bonds are formed.</text>
</comment>
<dbReference type="GO" id="GO:0035731">
    <property type="term" value="F:dinitrosyl-iron complex binding"/>
    <property type="evidence" value="ECO:0007669"/>
    <property type="project" value="UniProtKB-UniRule"/>
</dbReference>
<dbReference type="GO" id="GO:0046872">
    <property type="term" value="F:metal ion binding"/>
    <property type="evidence" value="ECO:0007669"/>
    <property type="project" value="UniProtKB-KW"/>
</dbReference>
<dbReference type="AlphaFoldDB" id="A0AB33A8R7"/>
<gene>
    <name evidence="11" type="primary">whiB</name>
    <name evidence="13" type="ORF">MASS_1553</name>
</gene>
<dbReference type="PROSITE" id="PS51674">
    <property type="entry name" value="4FE4S_WBL"/>
    <property type="match status" value="1"/>
</dbReference>
<dbReference type="PANTHER" id="PTHR38839:SF4">
    <property type="entry name" value="TRANSCRIPTIONAL REGULATOR WHIB"/>
    <property type="match status" value="1"/>
</dbReference>